<dbReference type="PIRSF" id="PIRSF019254">
    <property type="entry name" value="CFP29"/>
    <property type="match status" value="1"/>
</dbReference>
<dbReference type="EMBL" id="SAXU01000001">
    <property type="protein sequence ID" value="TXJ21251.1"/>
    <property type="molecule type" value="Genomic_DNA"/>
</dbReference>
<dbReference type="PANTHER" id="PTHR37165:SF1">
    <property type="entry name" value="TYPE 1 ENCAPSULIN SHELL PROTEIN"/>
    <property type="match status" value="1"/>
</dbReference>
<evidence type="ECO:0000313" key="5">
    <source>
        <dbReference type="Proteomes" id="UP000324638"/>
    </source>
</evidence>
<protein>
    <submittedName>
        <fullName evidence="4">Bacteriocin</fullName>
    </submittedName>
</protein>
<dbReference type="NCBIfam" id="NF041155">
    <property type="entry name" value="encap_f1"/>
    <property type="match status" value="1"/>
</dbReference>
<dbReference type="InterPro" id="IPR007544">
    <property type="entry name" value="ENCAP"/>
</dbReference>
<evidence type="ECO:0000256" key="2">
    <source>
        <dbReference type="ARBA" id="ARBA00033743"/>
    </source>
</evidence>
<sequence length="269" mass="30337">MDYLARESSPFENDFWRNIDKTVIETASRTLIGRRFLNIYGPLGSGTISVQYDKNNREEVFENGIVKTSGRKSVELPQLYEDFTLLWRDIENNEKNKLPLDLSVVSSAAQNLANIEDNLIFYGNEFLSVEGILNAKGSQKLKLSDWGVGENPYKDIVKAINMITEKGIVGKITLCLNRGLYFDLQRIQQGTGMTEAQRISSMIGNLFNVSVIKDKKAAVICAESQYIDLAIGIDMATAYLEQKDLNHSFRIMETVLPRIKEPNAIVVLE</sequence>
<dbReference type="Proteomes" id="UP000324638">
    <property type="component" value="Unassembled WGS sequence"/>
</dbReference>
<dbReference type="PANTHER" id="PTHR37165">
    <property type="entry name" value="PEPTIDASE U56 FAMILY"/>
    <property type="match status" value="1"/>
</dbReference>
<accession>A0A5C8D9V7</accession>
<dbReference type="Gene3D" id="3.30.2320.10">
    <property type="entry name" value="hypothetical protein PF0899 domain"/>
    <property type="match status" value="1"/>
</dbReference>
<organism evidence="4 5">
    <name type="scientific">Brachyspira aalborgi</name>
    <dbReference type="NCBI Taxonomy" id="29522"/>
    <lineage>
        <taxon>Bacteria</taxon>
        <taxon>Pseudomonadati</taxon>
        <taxon>Spirochaetota</taxon>
        <taxon>Spirochaetia</taxon>
        <taxon>Brachyspirales</taxon>
        <taxon>Brachyspiraceae</taxon>
        <taxon>Brachyspira</taxon>
    </lineage>
</organism>
<gene>
    <name evidence="4" type="ORF">EPJ79_09045</name>
</gene>
<dbReference type="Pfam" id="PF04454">
    <property type="entry name" value="Linocin_M18"/>
    <property type="match status" value="1"/>
</dbReference>
<evidence type="ECO:0000256" key="3">
    <source>
        <dbReference type="ARBA" id="ARBA00033787"/>
    </source>
</evidence>
<comment type="subcellular location">
    <subcellularLocation>
        <location evidence="1">Encapsulin nanocompartment</location>
    </subcellularLocation>
</comment>
<reference evidence="4 5" key="1">
    <citation type="journal article" date="1992" name="Lakartidningen">
        <title>[Penicillin V and not amoxicillin is the first choice preparation in acute otitis].</title>
        <authorList>
            <person name="Kamme C."/>
            <person name="Lundgren K."/>
            <person name="Prellner K."/>
        </authorList>
    </citation>
    <scope>NUCLEOTIDE SEQUENCE [LARGE SCALE GENOMIC DNA]</scope>
    <source>
        <strain evidence="4 5">513A</strain>
    </source>
</reference>
<evidence type="ECO:0000256" key="1">
    <source>
        <dbReference type="ARBA" id="ARBA00033738"/>
    </source>
</evidence>
<dbReference type="InterPro" id="IPR051429">
    <property type="entry name" value="Encapsulin_nc"/>
</dbReference>
<dbReference type="RefSeq" id="WP_147739240.1">
    <property type="nucleotide sequence ID" value="NZ_SAXU01000001.1"/>
</dbReference>
<dbReference type="AlphaFoldDB" id="A0A5C8D9V7"/>
<dbReference type="GO" id="GO:0140737">
    <property type="term" value="C:encapsulin nanocompartment"/>
    <property type="evidence" value="ECO:0007669"/>
    <property type="project" value="UniProtKB-SubCell"/>
</dbReference>
<name>A0A5C8D9V7_9SPIR</name>
<proteinExistence type="inferred from homology"/>
<comment type="similarity">
    <text evidence="2">Belongs to the encapsulin family. Family 1 subfamily.</text>
</comment>
<dbReference type="Gene3D" id="3.30.2400.30">
    <property type="match status" value="1"/>
</dbReference>
<comment type="caution">
    <text evidence="4">The sequence shown here is derived from an EMBL/GenBank/DDBJ whole genome shotgun (WGS) entry which is preliminary data.</text>
</comment>
<keyword evidence="3" id="KW-1284">Encapsulin nanocompartment</keyword>
<evidence type="ECO:0000313" key="4">
    <source>
        <dbReference type="EMBL" id="TXJ21251.1"/>
    </source>
</evidence>